<evidence type="ECO:0000256" key="4">
    <source>
        <dbReference type="ARBA" id="ARBA00022692"/>
    </source>
</evidence>
<keyword evidence="6 7" id="KW-0472">Membrane</keyword>
<dbReference type="Pfam" id="PF04239">
    <property type="entry name" value="DUF421"/>
    <property type="match status" value="1"/>
</dbReference>
<dbReference type="AlphaFoldDB" id="A0A9Q2QRL9"/>
<evidence type="ECO:0000313" key="9">
    <source>
        <dbReference type="EMBL" id="MCY9184699.1"/>
    </source>
</evidence>
<dbReference type="Gene3D" id="3.30.240.20">
    <property type="entry name" value="bsu07140 like domains"/>
    <property type="match status" value="2"/>
</dbReference>
<comment type="subcellular location">
    <subcellularLocation>
        <location evidence="1">Cell membrane</location>
        <topology evidence="1">Multi-pass membrane protein</topology>
    </subcellularLocation>
</comment>
<evidence type="ECO:0000256" key="1">
    <source>
        <dbReference type="ARBA" id="ARBA00004651"/>
    </source>
</evidence>
<dbReference type="PANTHER" id="PTHR34582">
    <property type="entry name" value="UPF0702 TRANSMEMBRANE PROTEIN YCAP"/>
    <property type="match status" value="1"/>
</dbReference>
<protein>
    <submittedName>
        <fullName evidence="9">DUF421 domain-containing protein</fullName>
    </submittedName>
</protein>
<accession>A0A9Q2QRL9</accession>
<dbReference type="InterPro" id="IPR007353">
    <property type="entry name" value="DUF421"/>
</dbReference>
<proteinExistence type="inferred from homology"/>
<name>A0A9Q2QRL9_9BACI</name>
<keyword evidence="5 7" id="KW-1133">Transmembrane helix</keyword>
<feature type="transmembrane region" description="Helical" evidence="7">
    <location>
        <begin position="58"/>
        <end position="79"/>
    </location>
</feature>
<evidence type="ECO:0000256" key="7">
    <source>
        <dbReference type="SAM" id="Phobius"/>
    </source>
</evidence>
<dbReference type="EMBL" id="CP114066">
    <property type="protein sequence ID" value="WAT20091.1"/>
    <property type="molecule type" value="Genomic_DNA"/>
</dbReference>
<evidence type="ECO:0000256" key="2">
    <source>
        <dbReference type="ARBA" id="ARBA00006448"/>
    </source>
</evidence>
<dbReference type="Proteomes" id="UP001164713">
    <property type="component" value="Chromosome"/>
</dbReference>
<evidence type="ECO:0000256" key="6">
    <source>
        <dbReference type="ARBA" id="ARBA00023136"/>
    </source>
</evidence>
<reference evidence="9" key="1">
    <citation type="submission" date="2022-02" db="EMBL/GenBank/DDBJ databases">
        <title>Crop Bioprotection Bacillus Genome Sequencing.</title>
        <authorList>
            <person name="Dunlap C."/>
        </authorList>
    </citation>
    <scope>NUCLEOTIDE SEQUENCE</scope>
    <source>
        <strain evidence="9">EC49O2N-C10</strain>
    </source>
</reference>
<reference evidence="10" key="2">
    <citation type="submission" date="2022-12" db="EMBL/GenBank/DDBJ databases">
        <title>Genomic of Bacillus halotolerans.</title>
        <authorList>
            <person name="Xu G."/>
            <person name="Ding Y."/>
        </authorList>
    </citation>
    <scope>NUCLEOTIDE SEQUENCE</scope>
    <source>
        <strain evidence="10">B13</strain>
    </source>
</reference>
<dbReference type="GO" id="GO:0005886">
    <property type="term" value="C:plasma membrane"/>
    <property type="evidence" value="ECO:0007669"/>
    <property type="project" value="UniProtKB-SubCell"/>
</dbReference>
<evidence type="ECO:0000259" key="8">
    <source>
        <dbReference type="Pfam" id="PF04239"/>
    </source>
</evidence>
<dbReference type="InterPro" id="IPR023090">
    <property type="entry name" value="UPF0702_alpha/beta_dom_sf"/>
</dbReference>
<dbReference type="PANTHER" id="PTHR34582:SF6">
    <property type="entry name" value="UPF0702 TRANSMEMBRANE PROTEIN YCAP"/>
    <property type="match status" value="1"/>
</dbReference>
<feature type="domain" description="YetF C-terminal" evidence="8">
    <location>
        <begin position="82"/>
        <end position="203"/>
    </location>
</feature>
<feature type="transmembrane region" description="Helical" evidence="7">
    <location>
        <begin position="33"/>
        <end position="52"/>
    </location>
</feature>
<organism evidence="9 11">
    <name type="scientific">Bacillus halotolerans</name>
    <dbReference type="NCBI Taxonomy" id="260554"/>
    <lineage>
        <taxon>Bacteria</taxon>
        <taxon>Bacillati</taxon>
        <taxon>Bacillota</taxon>
        <taxon>Bacilli</taxon>
        <taxon>Bacillales</taxon>
        <taxon>Bacillaceae</taxon>
        <taxon>Bacillus</taxon>
    </lineage>
</organism>
<evidence type="ECO:0000313" key="11">
    <source>
        <dbReference type="Proteomes" id="UP001073053"/>
    </source>
</evidence>
<dbReference type="Proteomes" id="UP001073053">
    <property type="component" value="Unassembled WGS sequence"/>
</dbReference>
<sequence length="218" mass="25247">MEELLTITFRTVVLYFVILIIFRFMGKREIGELSILDLVVFIMMAEIAVLAIENVEDHLFHTILPMLVLMMIQVTFAYISLKNRNVRQLLDGKPTIIIKYGKIDENAMKSQRYNFDDLMVQLRENNIDRVADVSFAILEPSGKLTVVKKQNNDEHRQLEMPLIIDGDIQTENLARIGKDNQWLEENLLKQGYTNPSAISFCSFTDGEFFIDEKDGHRT</sequence>
<feature type="transmembrane region" description="Helical" evidence="7">
    <location>
        <begin position="6"/>
        <end position="26"/>
    </location>
</feature>
<comment type="similarity">
    <text evidence="2">Belongs to the UPF0702 family.</text>
</comment>
<keyword evidence="12" id="KW-1185">Reference proteome</keyword>
<evidence type="ECO:0000256" key="3">
    <source>
        <dbReference type="ARBA" id="ARBA00022475"/>
    </source>
</evidence>
<keyword evidence="3" id="KW-1003">Cell membrane</keyword>
<dbReference type="RefSeq" id="WP_024122323.1">
    <property type="nucleotide sequence ID" value="NZ_ASJT01000078.1"/>
</dbReference>
<dbReference type="EMBL" id="JALAWA010000003">
    <property type="protein sequence ID" value="MCY9184699.1"/>
    <property type="molecule type" value="Genomic_DNA"/>
</dbReference>
<evidence type="ECO:0000313" key="10">
    <source>
        <dbReference type="EMBL" id="WAT20091.1"/>
    </source>
</evidence>
<keyword evidence="4 7" id="KW-0812">Transmembrane</keyword>
<gene>
    <name evidence="9" type="ORF">MOF03_08525</name>
    <name evidence="10" type="ORF">O0R52_13995</name>
</gene>
<evidence type="ECO:0000313" key="12">
    <source>
        <dbReference type="Proteomes" id="UP001164713"/>
    </source>
</evidence>
<evidence type="ECO:0000256" key="5">
    <source>
        <dbReference type="ARBA" id="ARBA00022989"/>
    </source>
</evidence>